<feature type="domain" description="Motility protein A N-terminal" evidence="10">
    <location>
        <begin position="6"/>
        <end position="92"/>
    </location>
</feature>
<feature type="domain" description="MotA/TolQ/ExbB proton channel" evidence="9">
    <location>
        <begin position="101"/>
        <end position="215"/>
    </location>
</feature>
<sequence length="265" mass="28841">MDIATLIGITVGIACLLLGFVLEGGTVAQLLAPSSFIIIFGGTLGATMAGFSFHEIAVVPKALRVIFFHRPIDERALIEQLVSLAEKARREGLLYLENYLKEIESPFLRKGIQLVVDGTEPELVKSIMETELYAMQERHRIAQEIFNQAGGYAPTMGIIGTVMGLIHVLSHLSSPEALGPAIAMAFTATLYGVSSANLIFYPIAARLKNLSAKEELAHRIMLEGLLALQAGNNPILIRERLTAFLSPKYRKQAGTEEGEEAYEAS</sequence>
<dbReference type="PANTHER" id="PTHR30433">
    <property type="entry name" value="CHEMOTAXIS PROTEIN MOTA"/>
    <property type="match status" value="1"/>
</dbReference>
<dbReference type="GO" id="GO:0006935">
    <property type="term" value="P:chemotaxis"/>
    <property type="evidence" value="ECO:0007669"/>
    <property type="project" value="InterPro"/>
</dbReference>
<evidence type="ECO:0000313" key="11">
    <source>
        <dbReference type="EMBL" id="ACX51408.1"/>
    </source>
</evidence>
<dbReference type="Proteomes" id="UP000002620">
    <property type="component" value="Chromosome"/>
</dbReference>
<evidence type="ECO:0000256" key="2">
    <source>
        <dbReference type="ARBA" id="ARBA00022475"/>
    </source>
</evidence>
<dbReference type="InterPro" id="IPR047055">
    <property type="entry name" value="MotA-like"/>
</dbReference>
<evidence type="ECO:0000259" key="9">
    <source>
        <dbReference type="Pfam" id="PF01618"/>
    </source>
</evidence>
<gene>
    <name evidence="11" type="ordered locus">Adeg_0239</name>
</gene>
<evidence type="ECO:0000256" key="1">
    <source>
        <dbReference type="ARBA" id="ARBA00004651"/>
    </source>
</evidence>
<name>C9RAY1_AMMDK</name>
<dbReference type="GO" id="GO:0005886">
    <property type="term" value="C:plasma membrane"/>
    <property type="evidence" value="ECO:0007669"/>
    <property type="project" value="UniProtKB-SubCell"/>
</dbReference>
<keyword evidence="7" id="KW-0813">Transport</keyword>
<comment type="subcellular location">
    <subcellularLocation>
        <location evidence="1">Cell membrane</location>
        <topology evidence="1">Multi-pass membrane protein</topology>
    </subcellularLocation>
    <subcellularLocation>
        <location evidence="7">Membrane</location>
        <topology evidence="7">Multi-pass membrane protein</topology>
    </subcellularLocation>
</comment>
<dbReference type="PANTHER" id="PTHR30433:SF3">
    <property type="entry name" value="MOTILITY PROTEIN A"/>
    <property type="match status" value="1"/>
</dbReference>
<dbReference type="KEGG" id="adg:Adeg_0239"/>
<evidence type="ECO:0000256" key="8">
    <source>
        <dbReference type="SAM" id="Phobius"/>
    </source>
</evidence>
<reference evidence="11 12" key="1">
    <citation type="submission" date="2009-10" db="EMBL/GenBank/DDBJ databases">
        <title>Complete sequence of chromosome of Ammonifex degensii KC4.</title>
        <authorList>
            <consortium name="US DOE Joint Genome Institute"/>
            <person name="Kerfeld C."/>
            <person name="Goodner B."/>
            <person name="Huber H."/>
            <person name="Stetter K."/>
            <person name="Lucas S."/>
            <person name="Copeland A."/>
            <person name="Lapidus A."/>
            <person name="Glavina del Rio T."/>
            <person name="Dalin E."/>
            <person name="Tice H."/>
            <person name="Bruce D."/>
            <person name="Goodwin L."/>
            <person name="Pitluck S."/>
            <person name="Saunders E."/>
            <person name="Brettin T."/>
            <person name="Detter J.C."/>
            <person name="Han C."/>
            <person name="Larimer F."/>
            <person name="Land M."/>
            <person name="Hauser L."/>
            <person name="Kyrpides N."/>
            <person name="Ovchinnikova G."/>
            <person name="Richardson P."/>
        </authorList>
    </citation>
    <scope>NUCLEOTIDE SEQUENCE [LARGE SCALE GENOMIC DNA]</scope>
    <source>
        <strain evidence="12">DSM 10501 / KC4</strain>
    </source>
</reference>
<evidence type="ECO:0000256" key="3">
    <source>
        <dbReference type="ARBA" id="ARBA00022692"/>
    </source>
</evidence>
<dbReference type="OrthoDB" id="9806929at2"/>
<accession>C9RAY1</accession>
<dbReference type="AlphaFoldDB" id="C9RAY1"/>
<dbReference type="EMBL" id="CP001785">
    <property type="protein sequence ID" value="ACX51408.1"/>
    <property type="molecule type" value="Genomic_DNA"/>
</dbReference>
<evidence type="ECO:0000256" key="6">
    <source>
        <dbReference type="ARBA" id="ARBA00023136"/>
    </source>
</evidence>
<dbReference type="NCBIfam" id="NF006583">
    <property type="entry name" value="PRK09109.1"/>
    <property type="match status" value="1"/>
</dbReference>
<evidence type="ECO:0000256" key="7">
    <source>
        <dbReference type="RuleBase" id="RU004057"/>
    </source>
</evidence>
<keyword evidence="2" id="KW-1003">Cell membrane</keyword>
<evidence type="ECO:0000256" key="5">
    <source>
        <dbReference type="ARBA" id="ARBA00022989"/>
    </source>
</evidence>
<dbReference type="HOGENOM" id="CLU_079895_0_0_9"/>
<organism evidence="11 12">
    <name type="scientific">Ammonifex degensii (strain DSM 10501 / KC4)</name>
    <dbReference type="NCBI Taxonomy" id="429009"/>
    <lineage>
        <taxon>Bacteria</taxon>
        <taxon>Bacillati</taxon>
        <taxon>Bacillota</taxon>
        <taxon>Clostridia</taxon>
        <taxon>Thermoanaerobacterales</taxon>
        <taxon>Thermoanaerobacteraceae</taxon>
        <taxon>Ammonifex</taxon>
    </lineage>
</organism>
<evidence type="ECO:0000313" key="12">
    <source>
        <dbReference type="Proteomes" id="UP000002620"/>
    </source>
</evidence>
<dbReference type="InterPro" id="IPR002898">
    <property type="entry name" value="MotA_ExbB_proton_chnl"/>
</dbReference>
<dbReference type="eggNOG" id="COG1291">
    <property type="taxonomic scope" value="Bacteria"/>
</dbReference>
<keyword evidence="5 8" id="KW-1133">Transmembrane helix</keyword>
<evidence type="ECO:0000256" key="4">
    <source>
        <dbReference type="ARBA" id="ARBA00022779"/>
    </source>
</evidence>
<keyword evidence="6 8" id="KW-0472">Membrane</keyword>
<protein>
    <submittedName>
        <fullName evidence="11">MotA/TolQ/ExbB proton channel</fullName>
    </submittedName>
</protein>
<evidence type="ECO:0000259" key="10">
    <source>
        <dbReference type="Pfam" id="PF20560"/>
    </source>
</evidence>
<feature type="transmembrane region" description="Helical" evidence="8">
    <location>
        <begin position="34"/>
        <end position="54"/>
    </location>
</feature>
<keyword evidence="3 8" id="KW-0812">Transmembrane</keyword>
<feature type="transmembrane region" description="Helical" evidence="8">
    <location>
        <begin position="149"/>
        <end position="169"/>
    </location>
</feature>
<dbReference type="GO" id="GO:0071978">
    <property type="term" value="P:bacterial-type flagellum-dependent swarming motility"/>
    <property type="evidence" value="ECO:0007669"/>
    <property type="project" value="InterPro"/>
</dbReference>
<proteinExistence type="inferred from homology"/>
<dbReference type="RefSeq" id="WP_015738286.1">
    <property type="nucleotide sequence ID" value="NC_013385.1"/>
</dbReference>
<dbReference type="GO" id="GO:0015031">
    <property type="term" value="P:protein transport"/>
    <property type="evidence" value="ECO:0007669"/>
    <property type="project" value="UniProtKB-KW"/>
</dbReference>
<dbReference type="STRING" id="429009.Adeg_0239"/>
<keyword evidence="12" id="KW-1185">Reference proteome</keyword>
<keyword evidence="7" id="KW-0653">Protein transport</keyword>
<feature type="transmembrane region" description="Helical" evidence="8">
    <location>
        <begin position="181"/>
        <end position="203"/>
    </location>
</feature>
<dbReference type="Pfam" id="PF20560">
    <property type="entry name" value="MotA_N"/>
    <property type="match status" value="1"/>
</dbReference>
<dbReference type="InterPro" id="IPR046786">
    <property type="entry name" value="MotA_N"/>
</dbReference>
<keyword evidence="4" id="KW-0283">Flagellar rotation</keyword>
<dbReference type="Pfam" id="PF01618">
    <property type="entry name" value="MotA_ExbB"/>
    <property type="match status" value="1"/>
</dbReference>
<comment type="similarity">
    <text evidence="7">Belongs to the exbB/tolQ family.</text>
</comment>